<protein>
    <submittedName>
        <fullName evidence="3">Uncharacterized protein</fullName>
    </submittedName>
</protein>
<organism evidence="2 3">
    <name type="scientific">Petromyzon marinus</name>
    <name type="common">Sea lamprey</name>
    <dbReference type="NCBI Taxonomy" id="7757"/>
    <lineage>
        <taxon>Eukaryota</taxon>
        <taxon>Metazoa</taxon>
        <taxon>Chordata</taxon>
        <taxon>Craniata</taxon>
        <taxon>Vertebrata</taxon>
        <taxon>Cyclostomata</taxon>
        <taxon>Hyperoartia</taxon>
        <taxon>Petromyzontiformes</taxon>
        <taxon>Petromyzontidae</taxon>
        <taxon>Petromyzon</taxon>
    </lineage>
</organism>
<feature type="non-terminal residue" evidence="3">
    <location>
        <position position="1"/>
    </location>
</feature>
<gene>
    <name evidence="3" type="primary">BRD3OS</name>
</gene>
<dbReference type="CTD" id="266655"/>
<keyword evidence="2" id="KW-1185">Reference proteome</keyword>
<accession>A0AAJ7U9Q8</accession>
<dbReference type="RefSeq" id="XP_032832257.1">
    <property type="nucleotide sequence ID" value="XM_032976366.1"/>
</dbReference>
<dbReference type="AlphaFoldDB" id="A0AAJ7U9Q8"/>
<reference evidence="3" key="1">
    <citation type="submission" date="2025-08" db="UniProtKB">
        <authorList>
            <consortium name="RefSeq"/>
        </authorList>
    </citation>
    <scope>IDENTIFICATION</scope>
    <source>
        <tissue evidence="3">Sperm</tissue>
    </source>
</reference>
<feature type="compositionally biased region" description="Polar residues" evidence="1">
    <location>
        <begin position="79"/>
        <end position="105"/>
    </location>
</feature>
<feature type="compositionally biased region" description="Low complexity" evidence="1">
    <location>
        <begin position="121"/>
        <end position="130"/>
    </location>
</feature>
<dbReference type="KEGG" id="pmrn:116955343"/>
<evidence type="ECO:0000256" key="1">
    <source>
        <dbReference type="SAM" id="MobiDB-lite"/>
    </source>
</evidence>
<sequence>KRLRVKLIHLKTKTTWGCELHVAPTPTARFPVLGQWGESEEGLGAGRKADPATVAASVLLKKKNAIFFSPCRLGGITRSSNSSGGCGSFQGNADASGSREGTGTTAGPARPFPNSPAKGMTTTATTATTASDAWDEPGDPGRGHPLAALASSEEFARTRYRDTSRLVWERQRHEAATSGRAQLEGSYLLRRCGVWTGERGNQAVLVRGCRPPASANPAKSTVCSLM</sequence>
<proteinExistence type="predicted"/>
<evidence type="ECO:0000313" key="2">
    <source>
        <dbReference type="Proteomes" id="UP001318040"/>
    </source>
</evidence>
<name>A0AAJ7U9Q8_PETMA</name>
<feature type="region of interest" description="Disordered" evidence="1">
    <location>
        <begin position="79"/>
        <end position="147"/>
    </location>
</feature>
<dbReference type="Proteomes" id="UP001318040">
    <property type="component" value="Chromosome 59"/>
</dbReference>
<evidence type="ECO:0000313" key="3">
    <source>
        <dbReference type="RefSeq" id="XP_032832257.1"/>
    </source>
</evidence>